<organism evidence="2 3">
    <name type="scientific">Adonisia turfae CCMR0081</name>
    <dbReference type="NCBI Taxonomy" id="2292702"/>
    <lineage>
        <taxon>Bacteria</taxon>
        <taxon>Bacillati</taxon>
        <taxon>Cyanobacteriota</taxon>
        <taxon>Adonisia</taxon>
        <taxon>Adonisia turfae</taxon>
    </lineage>
</organism>
<evidence type="ECO:0000313" key="3">
    <source>
        <dbReference type="Proteomes" id="UP000481033"/>
    </source>
</evidence>
<dbReference type="Gene3D" id="1.25.40.10">
    <property type="entry name" value="Tetratricopeptide repeat domain"/>
    <property type="match status" value="1"/>
</dbReference>
<keyword evidence="3" id="KW-1185">Reference proteome</keyword>
<gene>
    <name evidence="2" type="ORF">DXZ20_01825</name>
</gene>
<sequence>MVQNSLSDYDVTAAGQELFPQIKRLLLKDGKRPSAKRRSHVTAIRNWLCHYAAPREAPNLERIRGYLEAFFHLCEIDQWQESANLLLLQLYPDRDDNLSSQLDVWGYYQEQLKLFQQLLGKLEQSREVWILRGVGNALSSLGNYQQAIGVYEQSLQMAQVCEDMYGQACALGNLGNACEALGNYNDAIDRHNESLQIFQEISEPEEEAKALGNLGIAYDSLGEYTTALDYLEKQLELSEKINDVRQQSTALGSLGNVYQVLGDYQKCIELQE</sequence>
<comment type="caution">
    <text evidence="2">The sequence shown here is derived from an EMBL/GenBank/DDBJ whole genome shotgun (WGS) entry which is preliminary data.</text>
</comment>
<dbReference type="PROSITE" id="PS50005">
    <property type="entry name" value="TPR"/>
    <property type="match status" value="1"/>
</dbReference>
<dbReference type="InterPro" id="IPR011990">
    <property type="entry name" value="TPR-like_helical_dom_sf"/>
</dbReference>
<protein>
    <submittedName>
        <fullName evidence="2">Tetratricopeptide repeat protein</fullName>
    </submittedName>
</protein>
<dbReference type="SMART" id="SM00028">
    <property type="entry name" value="TPR"/>
    <property type="match status" value="3"/>
</dbReference>
<reference evidence="2 3" key="1">
    <citation type="journal article" date="2020" name="Microb. Ecol.">
        <title>Ecogenomics of the Marine Benthic Filamentous Cyanobacterium Adonisia.</title>
        <authorList>
            <person name="Walter J.M."/>
            <person name="Coutinho F.H."/>
            <person name="Leomil L."/>
            <person name="Hargreaves P.I."/>
            <person name="Campeao M.E."/>
            <person name="Vieira V.V."/>
            <person name="Silva B.S."/>
            <person name="Fistarol G.O."/>
            <person name="Salomon P.S."/>
            <person name="Sawabe T."/>
            <person name="Mino S."/>
            <person name="Hosokawa M."/>
            <person name="Miyashita H."/>
            <person name="Maruyama F."/>
            <person name="van Verk M.C."/>
            <person name="Dutilh B.E."/>
            <person name="Thompson C.C."/>
            <person name="Thompson F.L."/>
        </authorList>
    </citation>
    <scope>NUCLEOTIDE SEQUENCE [LARGE SCALE GENOMIC DNA]</scope>
    <source>
        <strain evidence="2 3">CCMR0081</strain>
    </source>
</reference>
<dbReference type="RefSeq" id="WP_163696069.1">
    <property type="nucleotide sequence ID" value="NZ_QXHD01000003.1"/>
</dbReference>
<dbReference type="PANTHER" id="PTHR10098:SF108">
    <property type="entry name" value="TETRATRICOPEPTIDE REPEAT PROTEIN 28"/>
    <property type="match status" value="1"/>
</dbReference>
<dbReference type="Pfam" id="PF13176">
    <property type="entry name" value="TPR_7"/>
    <property type="match status" value="1"/>
</dbReference>
<dbReference type="Proteomes" id="UP000481033">
    <property type="component" value="Unassembled WGS sequence"/>
</dbReference>
<dbReference type="Pfam" id="PF13424">
    <property type="entry name" value="TPR_12"/>
    <property type="match status" value="1"/>
</dbReference>
<proteinExistence type="predicted"/>
<name>A0A6M0RF19_9CYAN</name>
<keyword evidence="1" id="KW-0802">TPR repeat</keyword>
<accession>A0A6M0RF19</accession>
<evidence type="ECO:0000256" key="1">
    <source>
        <dbReference type="PROSITE-ProRule" id="PRU00339"/>
    </source>
</evidence>
<evidence type="ECO:0000313" key="2">
    <source>
        <dbReference type="EMBL" id="NEZ54453.1"/>
    </source>
</evidence>
<dbReference type="PROSITE" id="PS50293">
    <property type="entry name" value="TPR_REGION"/>
    <property type="match status" value="1"/>
</dbReference>
<dbReference type="SUPFAM" id="SSF48452">
    <property type="entry name" value="TPR-like"/>
    <property type="match status" value="1"/>
</dbReference>
<dbReference type="EMBL" id="QXHD01000003">
    <property type="protein sequence ID" value="NEZ54453.1"/>
    <property type="molecule type" value="Genomic_DNA"/>
</dbReference>
<dbReference type="PANTHER" id="PTHR10098">
    <property type="entry name" value="RAPSYN-RELATED"/>
    <property type="match status" value="1"/>
</dbReference>
<dbReference type="InterPro" id="IPR019734">
    <property type="entry name" value="TPR_rpt"/>
</dbReference>
<feature type="repeat" description="TPR" evidence="1">
    <location>
        <begin position="208"/>
        <end position="241"/>
    </location>
</feature>
<dbReference type="AlphaFoldDB" id="A0A6M0RF19"/>